<organism evidence="4 5">
    <name type="scientific">Tricholomella constricta</name>
    <dbReference type="NCBI Taxonomy" id="117010"/>
    <lineage>
        <taxon>Eukaryota</taxon>
        <taxon>Fungi</taxon>
        <taxon>Dikarya</taxon>
        <taxon>Basidiomycota</taxon>
        <taxon>Agaricomycotina</taxon>
        <taxon>Agaricomycetes</taxon>
        <taxon>Agaricomycetidae</taxon>
        <taxon>Agaricales</taxon>
        <taxon>Tricholomatineae</taxon>
        <taxon>Lyophyllaceae</taxon>
        <taxon>Tricholomella</taxon>
    </lineage>
</organism>
<proteinExistence type="predicted"/>
<accession>A0A8H5MAE5</accession>
<dbReference type="Proteomes" id="UP000565441">
    <property type="component" value="Unassembled WGS sequence"/>
</dbReference>
<feature type="region of interest" description="Disordered" evidence="1">
    <location>
        <begin position="490"/>
        <end position="515"/>
    </location>
</feature>
<evidence type="ECO:0000313" key="5">
    <source>
        <dbReference type="Proteomes" id="UP000565441"/>
    </source>
</evidence>
<evidence type="ECO:0000313" key="4">
    <source>
        <dbReference type="EMBL" id="KAF5386634.1"/>
    </source>
</evidence>
<evidence type="ECO:0000256" key="3">
    <source>
        <dbReference type="SAM" id="SignalP"/>
    </source>
</evidence>
<gene>
    <name evidence="4" type="ORF">D9615_001525</name>
</gene>
<feature type="chain" id="PRO_5034849530" evidence="3">
    <location>
        <begin position="22"/>
        <end position="515"/>
    </location>
</feature>
<comment type="caution">
    <text evidence="4">The sequence shown here is derived from an EMBL/GenBank/DDBJ whole genome shotgun (WGS) entry which is preliminary data.</text>
</comment>
<dbReference type="AlphaFoldDB" id="A0A8H5MAE5"/>
<keyword evidence="2" id="KW-1133">Transmembrane helix</keyword>
<feature type="compositionally biased region" description="Polar residues" evidence="1">
    <location>
        <begin position="504"/>
        <end position="515"/>
    </location>
</feature>
<name>A0A8H5MAE5_9AGAR</name>
<dbReference type="OrthoDB" id="2758521at2759"/>
<sequence length="515" mass="56012">MHLPLWLFLSFFLSRFWRASALVTNRTIDDTTGDVVTGARPVYLPTTSFTWEDATCKRCAITPDPSQAFKGTWTAATYKPELVSMSIELSFRGTAIYVFFILANFIAEGIATETACNFTLDGRPAGSFHHIPSTSRELEYNVPAFSQANLANIDHKLIVSTSGITDREIFVNFDYAIYTFDDAPTTTISQKSTTTSQGSQTSAVILENPNDGSRSKVNIGAIVGGVIGGVAALLALILLLVYFRRRQRVSRAPPANFSIDGDDLGHPMAPPPVGWSNSDGSIVPFLTGAVATSAQIRARPETQSDFLQSGTIVSPSMVTLDSHSFYRTSSEQVLHHTGPSHTNSDLVDIGVTGTLNTSAPPDNNFSAHGVIASAKFSSGGIPFDTSAYGGIITASTAPLAHMRPGSTATPDARQDELRRGRQLEIDRQLRAVKRDMHNLRSDITTETARQPPVRQRRGDEGTEVAEMREQMRLMKQQIAYLQTQQQSDWALGLSNEPPPGYSAQHPSSLGESRLL</sequence>
<dbReference type="EMBL" id="JAACJP010000002">
    <property type="protein sequence ID" value="KAF5386634.1"/>
    <property type="molecule type" value="Genomic_DNA"/>
</dbReference>
<keyword evidence="2" id="KW-0812">Transmembrane</keyword>
<reference evidence="4 5" key="1">
    <citation type="journal article" date="2020" name="ISME J.">
        <title>Uncovering the hidden diversity of litter-decomposition mechanisms in mushroom-forming fungi.</title>
        <authorList>
            <person name="Floudas D."/>
            <person name="Bentzer J."/>
            <person name="Ahren D."/>
            <person name="Johansson T."/>
            <person name="Persson P."/>
            <person name="Tunlid A."/>
        </authorList>
    </citation>
    <scope>NUCLEOTIDE SEQUENCE [LARGE SCALE GENOMIC DNA]</scope>
    <source>
        <strain evidence="4 5">CBS 661.87</strain>
    </source>
</reference>
<feature type="signal peptide" evidence="3">
    <location>
        <begin position="1"/>
        <end position="21"/>
    </location>
</feature>
<evidence type="ECO:0000256" key="1">
    <source>
        <dbReference type="SAM" id="MobiDB-lite"/>
    </source>
</evidence>
<evidence type="ECO:0000256" key="2">
    <source>
        <dbReference type="SAM" id="Phobius"/>
    </source>
</evidence>
<keyword evidence="3" id="KW-0732">Signal</keyword>
<keyword evidence="2" id="KW-0472">Membrane</keyword>
<protein>
    <submittedName>
        <fullName evidence="4">Uncharacterized protein</fullName>
    </submittedName>
</protein>
<keyword evidence="5" id="KW-1185">Reference proteome</keyword>
<feature type="transmembrane region" description="Helical" evidence="2">
    <location>
        <begin position="219"/>
        <end position="243"/>
    </location>
</feature>